<reference evidence="1" key="2">
    <citation type="submission" date="2025-09" db="UniProtKB">
        <authorList>
            <consortium name="EnsemblPlants"/>
        </authorList>
    </citation>
    <scope>IDENTIFICATION</scope>
</reference>
<organism evidence="1 2">
    <name type="scientific">Avena sativa</name>
    <name type="common">Oat</name>
    <dbReference type="NCBI Taxonomy" id="4498"/>
    <lineage>
        <taxon>Eukaryota</taxon>
        <taxon>Viridiplantae</taxon>
        <taxon>Streptophyta</taxon>
        <taxon>Embryophyta</taxon>
        <taxon>Tracheophyta</taxon>
        <taxon>Spermatophyta</taxon>
        <taxon>Magnoliopsida</taxon>
        <taxon>Liliopsida</taxon>
        <taxon>Poales</taxon>
        <taxon>Poaceae</taxon>
        <taxon>BOP clade</taxon>
        <taxon>Pooideae</taxon>
        <taxon>Poodae</taxon>
        <taxon>Poeae</taxon>
        <taxon>Poeae Chloroplast Group 1 (Aveneae type)</taxon>
        <taxon>Aveninae</taxon>
        <taxon>Avena</taxon>
    </lineage>
</organism>
<accession>A0ACD5VKS7</accession>
<protein>
    <submittedName>
        <fullName evidence="1">Uncharacterized protein</fullName>
    </submittedName>
</protein>
<sequence>MQALLDTLARRLATWQTLMLTPGGRLILVKTVLSAITVYYMLSLDLPPCVLQSITKICRAFLLHGTKEANGGHWLVSWSQVCEPTQYGGPGIHNLKMLNDALRMRWRWLDNWLQGLQFKLSAEAESMFKKLQLAVSWEMGSR</sequence>
<dbReference type="Proteomes" id="UP001732700">
    <property type="component" value="Chromosome 3A"/>
</dbReference>
<proteinExistence type="predicted"/>
<dbReference type="EnsemblPlants" id="AVESA.00010b.r2.3AG0445720.1">
    <property type="protein sequence ID" value="AVESA.00010b.r2.3AG0445720.1.CDS.1"/>
    <property type="gene ID" value="AVESA.00010b.r2.3AG0445720"/>
</dbReference>
<evidence type="ECO:0000313" key="2">
    <source>
        <dbReference type="Proteomes" id="UP001732700"/>
    </source>
</evidence>
<reference evidence="1" key="1">
    <citation type="submission" date="2021-05" db="EMBL/GenBank/DDBJ databases">
        <authorList>
            <person name="Scholz U."/>
            <person name="Mascher M."/>
            <person name="Fiebig A."/>
        </authorList>
    </citation>
    <scope>NUCLEOTIDE SEQUENCE [LARGE SCALE GENOMIC DNA]</scope>
</reference>
<keyword evidence="2" id="KW-1185">Reference proteome</keyword>
<name>A0ACD5VKS7_AVESA</name>
<evidence type="ECO:0000313" key="1">
    <source>
        <dbReference type="EnsemblPlants" id="AVESA.00010b.r2.3AG0445720.1.CDS.1"/>
    </source>
</evidence>